<accession>A0A511X0Z8</accession>
<organism evidence="2 3">
    <name type="scientific">Halolactibacillus alkaliphilus</name>
    <dbReference type="NCBI Taxonomy" id="442899"/>
    <lineage>
        <taxon>Bacteria</taxon>
        <taxon>Bacillati</taxon>
        <taxon>Bacillota</taxon>
        <taxon>Bacilli</taxon>
        <taxon>Bacillales</taxon>
        <taxon>Bacillaceae</taxon>
        <taxon>Halolactibacillus</taxon>
    </lineage>
</organism>
<gene>
    <name evidence="2" type="ORF">HAL01_10880</name>
</gene>
<keyword evidence="1" id="KW-0472">Membrane</keyword>
<keyword evidence="1" id="KW-1133">Transmembrane helix</keyword>
<protein>
    <submittedName>
        <fullName evidence="2">Uncharacterized protein</fullName>
    </submittedName>
</protein>
<dbReference type="Proteomes" id="UP000321400">
    <property type="component" value="Unassembled WGS sequence"/>
</dbReference>
<evidence type="ECO:0000313" key="3">
    <source>
        <dbReference type="Proteomes" id="UP000321400"/>
    </source>
</evidence>
<feature type="transmembrane region" description="Helical" evidence="1">
    <location>
        <begin position="48"/>
        <end position="66"/>
    </location>
</feature>
<evidence type="ECO:0000256" key="1">
    <source>
        <dbReference type="SAM" id="Phobius"/>
    </source>
</evidence>
<proteinExistence type="predicted"/>
<keyword evidence="1" id="KW-0812">Transmembrane</keyword>
<feature type="transmembrane region" description="Helical" evidence="1">
    <location>
        <begin position="21"/>
        <end position="42"/>
    </location>
</feature>
<dbReference type="AlphaFoldDB" id="A0A511X0Z8"/>
<dbReference type="EMBL" id="BJYE01000010">
    <property type="protein sequence ID" value="GEN56624.1"/>
    <property type="molecule type" value="Genomic_DNA"/>
</dbReference>
<name>A0A511X0Z8_9BACI</name>
<reference evidence="2 3" key="1">
    <citation type="submission" date="2019-07" db="EMBL/GenBank/DDBJ databases">
        <title>Whole genome shotgun sequence of Halolactibacillus alkaliphilus NBRC 103919.</title>
        <authorList>
            <person name="Hosoyama A."/>
            <person name="Uohara A."/>
            <person name="Ohji S."/>
            <person name="Ichikawa N."/>
        </authorList>
    </citation>
    <scope>NUCLEOTIDE SEQUENCE [LARGE SCALE GENOMIC DNA]</scope>
    <source>
        <strain evidence="2 3">NBRC 103919</strain>
    </source>
</reference>
<keyword evidence="3" id="KW-1185">Reference proteome</keyword>
<comment type="caution">
    <text evidence="2">The sequence shown here is derived from an EMBL/GenBank/DDBJ whole genome shotgun (WGS) entry which is preliminary data.</text>
</comment>
<sequence>MSFVKKVYLSRQGKWSRYYRGVSPFILIFLVGMMIGFSYLLYPGEFTVLESFTFLIITVILNRDWINRTI</sequence>
<evidence type="ECO:0000313" key="2">
    <source>
        <dbReference type="EMBL" id="GEN56624.1"/>
    </source>
</evidence>